<reference evidence="1 2" key="1">
    <citation type="submission" date="2008-07" db="EMBL/GenBank/DDBJ databases">
        <authorList>
            <person name="El-Sayed N."/>
            <person name="Caler E."/>
            <person name="Inman J."/>
            <person name="Amedeo P."/>
            <person name="Hass B."/>
            <person name="Wortman J."/>
        </authorList>
    </citation>
    <scope>NUCLEOTIDE SEQUENCE [LARGE SCALE GENOMIC DNA]</scope>
    <source>
        <strain evidence="2">ATCC 50983 / TXsc</strain>
    </source>
</reference>
<dbReference type="GeneID" id="9056799"/>
<dbReference type="RefSeq" id="XP_002781382.1">
    <property type="nucleotide sequence ID" value="XM_002781336.1"/>
</dbReference>
<dbReference type="EMBL" id="GG675521">
    <property type="protein sequence ID" value="EER13177.1"/>
    <property type="molecule type" value="Genomic_DNA"/>
</dbReference>
<dbReference type="AlphaFoldDB" id="C5KQT1"/>
<protein>
    <submittedName>
        <fullName evidence="1">Uncharacterized protein</fullName>
    </submittedName>
</protein>
<dbReference type="InParanoid" id="C5KQT1"/>
<gene>
    <name evidence="1" type="ORF">Pmar_PMAR020768</name>
</gene>
<evidence type="ECO:0000313" key="2">
    <source>
        <dbReference type="Proteomes" id="UP000007800"/>
    </source>
</evidence>
<name>C5KQT1_PERM5</name>
<accession>C5KQT1</accession>
<proteinExistence type="predicted"/>
<dbReference type="Proteomes" id="UP000007800">
    <property type="component" value="Unassembled WGS sequence"/>
</dbReference>
<evidence type="ECO:0000313" key="1">
    <source>
        <dbReference type="EMBL" id="EER13177.1"/>
    </source>
</evidence>
<organism evidence="2">
    <name type="scientific">Perkinsus marinus (strain ATCC 50983 / TXsc)</name>
    <dbReference type="NCBI Taxonomy" id="423536"/>
    <lineage>
        <taxon>Eukaryota</taxon>
        <taxon>Sar</taxon>
        <taxon>Alveolata</taxon>
        <taxon>Perkinsozoa</taxon>
        <taxon>Perkinsea</taxon>
        <taxon>Perkinsida</taxon>
        <taxon>Perkinsidae</taxon>
        <taxon>Perkinsus</taxon>
    </lineage>
</organism>
<keyword evidence="2" id="KW-1185">Reference proteome</keyword>
<sequence length="177" mass="19173">MAMNYFQTAPYIVKACGVAGVVKATCFDTVADMCLRHISEVPYEALSQFVLGLGLLSSGAGYSFRSVDQLASAVMRQIEVIPVPPDLTPVVRMRILKGLVLSGSLTQATVASAIEHFTDVYAFGSSDIIDNRFVADLLFVMARSGVVNEDLLRSMRATFSGSKLRKWPVTDLAAVFL</sequence>